<organism evidence="2 3">
    <name type="scientific">Anser brachyrhynchus</name>
    <name type="common">Pink-footed goose</name>
    <dbReference type="NCBI Taxonomy" id="132585"/>
    <lineage>
        <taxon>Eukaryota</taxon>
        <taxon>Metazoa</taxon>
        <taxon>Chordata</taxon>
        <taxon>Craniata</taxon>
        <taxon>Vertebrata</taxon>
        <taxon>Euteleostomi</taxon>
        <taxon>Archelosauria</taxon>
        <taxon>Archosauria</taxon>
        <taxon>Dinosauria</taxon>
        <taxon>Saurischia</taxon>
        <taxon>Theropoda</taxon>
        <taxon>Coelurosauria</taxon>
        <taxon>Aves</taxon>
        <taxon>Neognathae</taxon>
        <taxon>Galloanserae</taxon>
        <taxon>Anseriformes</taxon>
        <taxon>Anatidae</taxon>
        <taxon>Anserinae</taxon>
        <taxon>Anser</taxon>
    </lineage>
</organism>
<accession>A0A8B9BRK0</accession>
<feature type="region of interest" description="Disordered" evidence="1">
    <location>
        <begin position="1"/>
        <end position="119"/>
    </location>
</feature>
<evidence type="ECO:0000313" key="2">
    <source>
        <dbReference type="Ensembl" id="ENSABRP00000008433.1"/>
    </source>
</evidence>
<dbReference type="InterPro" id="IPR038794">
    <property type="entry name" value="LIAT1"/>
</dbReference>
<dbReference type="PANTHER" id="PTHR36474:SF1">
    <property type="entry name" value="PROTEIN LIAT1"/>
    <property type="match status" value="1"/>
</dbReference>
<sequence>MLGKALRGGGGCHGEGGDAVVTDSPTLFPSPAGSGAVARGHAGAPAAAIGQEGSRGRRRGARGCPQAPGAKPPPPPSQSTAAMRAGELGKHHHKPRKQKARSTASPEIVSHGRNPDSAQNYTKGIQMEAEVNKVLASTSTILDSGQTDLGLSAQLNESLRWDGILEDPVAEEERLRIYKVNRRKRYGLYIQQHLPAEPCPTVGHSQLLHVRASCTSSDHTECEDCCSYFPGEQM</sequence>
<proteinExistence type="predicted"/>
<dbReference type="GeneTree" id="ENSGT00960000189399"/>
<evidence type="ECO:0000313" key="3">
    <source>
        <dbReference type="Proteomes" id="UP000694426"/>
    </source>
</evidence>
<feature type="compositionally biased region" description="Gly residues" evidence="1">
    <location>
        <begin position="1"/>
        <end position="14"/>
    </location>
</feature>
<dbReference type="Ensembl" id="ENSABRT00000012032.1">
    <property type="protein sequence ID" value="ENSABRP00000008433.1"/>
    <property type="gene ID" value="ENSABRG00000007593.1"/>
</dbReference>
<evidence type="ECO:0000256" key="1">
    <source>
        <dbReference type="SAM" id="MobiDB-lite"/>
    </source>
</evidence>
<dbReference type="Proteomes" id="UP000694426">
    <property type="component" value="Unplaced"/>
</dbReference>
<dbReference type="PANTHER" id="PTHR36474">
    <property type="entry name" value="PROTEIN LIAT1"/>
    <property type="match status" value="1"/>
</dbReference>
<evidence type="ECO:0008006" key="4">
    <source>
        <dbReference type="Google" id="ProtNLM"/>
    </source>
</evidence>
<dbReference type="AlphaFoldDB" id="A0A8B9BRK0"/>
<reference evidence="2" key="1">
    <citation type="submission" date="2025-08" db="UniProtKB">
        <authorList>
            <consortium name="Ensembl"/>
        </authorList>
    </citation>
    <scope>IDENTIFICATION</scope>
</reference>
<protein>
    <recommendedName>
        <fullName evidence="4">Protein LIAT1</fullName>
    </recommendedName>
</protein>
<feature type="compositionally biased region" description="Basic residues" evidence="1">
    <location>
        <begin position="90"/>
        <end position="100"/>
    </location>
</feature>
<name>A0A8B9BRK0_9AVES</name>
<keyword evidence="3" id="KW-1185">Reference proteome</keyword>
<reference evidence="2" key="2">
    <citation type="submission" date="2025-09" db="UniProtKB">
        <authorList>
            <consortium name="Ensembl"/>
        </authorList>
    </citation>
    <scope>IDENTIFICATION</scope>
</reference>
<feature type="compositionally biased region" description="Low complexity" evidence="1">
    <location>
        <begin position="35"/>
        <end position="52"/>
    </location>
</feature>